<reference evidence="1" key="1">
    <citation type="journal article" date="2021" name="PeerJ">
        <title>Extensive microbial diversity within the chicken gut microbiome revealed by metagenomics and culture.</title>
        <authorList>
            <person name="Gilroy R."/>
            <person name="Ravi A."/>
            <person name="Getino M."/>
            <person name="Pursley I."/>
            <person name="Horton D.L."/>
            <person name="Alikhan N.F."/>
            <person name="Baker D."/>
            <person name="Gharbi K."/>
            <person name="Hall N."/>
            <person name="Watson M."/>
            <person name="Adriaenssens E.M."/>
            <person name="Foster-Nyarko E."/>
            <person name="Jarju S."/>
            <person name="Secka A."/>
            <person name="Antonio M."/>
            <person name="Oren A."/>
            <person name="Chaudhuri R.R."/>
            <person name="La Ragione R."/>
            <person name="Hildebrand F."/>
            <person name="Pallen M.J."/>
        </authorList>
    </citation>
    <scope>NUCLEOTIDE SEQUENCE</scope>
    <source>
        <strain evidence="1">F6-686</strain>
    </source>
</reference>
<protein>
    <submittedName>
        <fullName evidence="1">Uncharacterized protein</fullName>
    </submittedName>
</protein>
<name>A0A9E2NTH9_9LACO</name>
<dbReference type="AlphaFoldDB" id="A0A9E2NTH9"/>
<sequence>MSKFFVFNGSSRVARNLIKDLVIDGYQKEVLTLNQLDEGMIDGIKIKYVIDWLLENG</sequence>
<dbReference type="Proteomes" id="UP000823844">
    <property type="component" value="Unassembled WGS sequence"/>
</dbReference>
<dbReference type="EMBL" id="JAHLFT010000031">
    <property type="protein sequence ID" value="MBU3828020.1"/>
    <property type="molecule type" value="Genomic_DNA"/>
</dbReference>
<evidence type="ECO:0000313" key="2">
    <source>
        <dbReference type="Proteomes" id="UP000823844"/>
    </source>
</evidence>
<accession>A0A9E2NTH9</accession>
<proteinExistence type="predicted"/>
<gene>
    <name evidence="1" type="ORF">H9806_02535</name>
</gene>
<comment type="caution">
    <text evidence="1">The sequence shown here is derived from an EMBL/GenBank/DDBJ whole genome shotgun (WGS) entry which is preliminary data.</text>
</comment>
<evidence type="ECO:0000313" key="1">
    <source>
        <dbReference type="EMBL" id="MBU3828020.1"/>
    </source>
</evidence>
<reference evidence="1" key="2">
    <citation type="submission" date="2021-04" db="EMBL/GenBank/DDBJ databases">
        <authorList>
            <person name="Gilroy R."/>
        </authorList>
    </citation>
    <scope>NUCLEOTIDE SEQUENCE</scope>
    <source>
        <strain evidence="1">F6-686</strain>
    </source>
</reference>
<organism evidence="1 2">
    <name type="scientific">Candidatus Lactobacillus pullistercoris</name>
    <dbReference type="NCBI Taxonomy" id="2838636"/>
    <lineage>
        <taxon>Bacteria</taxon>
        <taxon>Bacillati</taxon>
        <taxon>Bacillota</taxon>
        <taxon>Bacilli</taxon>
        <taxon>Lactobacillales</taxon>
        <taxon>Lactobacillaceae</taxon>
        <taxon>Lactobacillus</taxon>
    </lineage>
</organism>